<sequence length="146" mass="16944">MPRQAQLKIVDVAVLVLINHQNRVLLTQRRSDVHLPEYWEFPGGKVEPGETAEQALCREIREELAYLPAQIKPWQTIDYNYPECAVRLHIFKEHVKHPEVTANEKQNMQWCSIEDLNRQQLPPANQGIVEALIQQQKTYPGNNQPS</sequence>
<dbReference type="CDD" id="cd03425">
    <property type="entry name" value="NUDIX_MutT_NudA_like"/>
    <property type="match status" value="1"/>
</dbReference>
<evidence type="ECO:0000256" key="11">
    <source>
        <dbReference type="ARBA" id="ARBA00036904"/>
    </source>
</evidence>
<gene>
    <name evidence="20" type="ORF">GCM10011365_03860</name>
</gene>
<evidence type="ECO:0000256" key="9">
    <source>
        <dbReference type="ARBA" id="ARBA00023204"/>
    </source>
</evidence>
<keyword evidence="8 18" id="KW-0460">Magnesium</keyword>
<comment type="caution">
    <text evidence="20">The sequence shown here is derived from an EMBL/GenBank/DDBJ whole genome shotgun (WGS) entry which is preliminary data.</text>
</comment>
<dbReference type="PANTHER" id="PTHR47707:SF1">
    <property type="entry name" value="NUDIX HYDROLASE FAMILY PROTEIN"/>
    <property type="match status" value="1"/>
</dbReference>
<keyword evidence="21" id="KW-1185">Reference proteome</keyword>
<reference evidence="20" key="1">
    <citation type="journal article" date="2014" name="Int. J. Syst. Evol. Microbiol.">
        <title>Complete genome sequence of Corynebacterium casei LMG S-19264T (=DSM 44701T), isolated from a smear-ripened cheese.</title>
        <authorList>
            <consortium name="US DOE Joint Genome Institute (JGI-PGF)"/>
            <person name="Walter F."/>
            <person name="Albersmeier A."/>
            <person name="Kalinowski J."/>
            <person name="Ruckert C."/>
        </authorList>
    </citation>
    <scope>NUCLEOTIDE SEQUENCE</scope>
    <source>
        <strain evidence="20">CGMCC 1.12181</strain>
    </source>
</reference>
<dbReference type="RefSeq" id="WP_188363976.1">
    <property type="nucleotide sequence ID" value="NZ_BAABJF010000011.1"/>
</dbReference>
<evidence type="ECO:0000259" key="19">
    <source>
        <dbReference type="PROSITE" id="PS51462"/>
    </source>
</evidence>
<dbReference type="Pfam" id="PF00293">
    <property type="entry name" value="NUDIX"/>
    <property type="match status" value="1"/>
</dbReference>
<proteinExistence type="inferred from homology"/>
<keyword evidence="4" id="KW-0235">DNA replication</keyword>
<dbReference type="GO" id="GO:0008413">
    <property type="term" value="F:8-oxo-7,8-dihydroguanosine triphosphate pyrophosphatase activity"/>
    <property type="evidence" value="ECO:0007669"/>
    <property type="project" value="InterPro"/>
</dbReference>
<evidence type="ECO:0000256" key="16">
    <source>
        <dbReference type="ARBA" id="ARBA00042798"/>
    </source>
</evidence>
<dbReference type="GO" id="GO:0044715">
    <property type="term" value="F:8-oxo-dGDP phosphatase activity"/>
    <property type="evidence" value="ECO:0007669"/>
    <property type="project" value="TreeGrafter"/>
</dbReference>
<dbReference type="EMBL" id="BMEO01000001">
    <property type="protein sequence ID" value="GGF86029.1"/>
    <property type="molecule type" value="Genomic_DNA"/>
</dbReference>
<evidence type="ECO:0000256" key="4">
    <source>
        <dbReference type="ARBA" id="ARBA00022705"/>
    </source>
</evidence>
<dbReference type="InterPro" id="IPR047127">
    <property type="entry name" value="MutT-like"/>
</dbReference>
<dbReference type="Gene3D" id="3.90.79.10">
    <property type="entry name" value="Nucleoside Triphosphate Pyrophosphohydrolase"/>
    <property type="match status" value="1"/>
</dbReference>
<evidence type="ECO:0000256" key="13">
    <source>
        <dbReference type="ARBA" id="ARBA00040794"/>
    </source>
</evidence>
<evidence type="ECO:0000256" key="8">
    <source>
        <dbReference type="ARBA" id="ARBA00022842"/>
    </source>
</evidence>
<evidence type="ECO:0000256" key="12">
    <source>
        <dbReference type="ARBA" id="ARBA00038905"/>
    </source>
</evidence>
<keyword evidence="3" id="KW-0515">Mutator protein</keyword>
<name>A0A917CGI0_9GAMM</name>
<dbReference type="AlphaFoldDB" id="A0A917CGI0"/>
<dbReference type="GO" id="GO:0044716">
    <property type="term" value="F:8-oxo-GDP phosphatase activity"/>
    <property type="evidence" value="ECO:0007669"/>
    <property type="project" value="TreeGrafter"/>
</dbReference>
<dbReference type="GO" id="GO:0006260">
    <property type="term" value="P:DNA replication"/>
    <property type="evidence" value="ECO:0007669"/>
    <property type="project" value="UniProtKB-KW"/>
</dbReference>
<dbReference type="EC" id="3.6.1.55" evidence="12"/>
<keyword evidence="7" id="KW-0378">Hydrolase</keyword>
<comment type="similarity">
    <text evidence="2">Belongs to the Nudix hydrolase family.</text>
</comment>
<evidence type="ECO:0000256" key="17">
    <source>
        <dbReference type="PIRSR" id="PIRSR603561-1"/>
    </source>
</evidence>
<dbReference type="InterPro" id="IPR015797">
    <property type="entry name" value="NUDIX_hydrolase-like_dom_sf"/>
</dbReference>
<evidence type="ECO:0000256" key="15">
    <source>
        <dbReference type="ARBA" id="ARBA00041979"/>
    </source>
</evidence>
<evidence type="ECO:0000256" key="14">
    <source>
        <dbReference type="ARBA" id="ARBA00041592"/>
    </source>
</evidence>
<accession>A0A917CGI0</accession>
<feature type="binding site" evidence="17">
    <location>
        <position position="29"/>
    </location>
    <ligand>
        <name>8-oxo-dGTP</name>
        <dbReference type="ChEBI" id="CHEBI:77896"/>
    </ligand>
</feature>
<evidence type="ECO:0000256" key="10">
    <source>
        <dbReference type="ARBA" id="ARBA00035861"/>
    </source>
</evidence>
<feature type="binding site" evidence="18">
    <location>
        <position position="43"/>
    </location>
    <ligand>
        <name>Mg(2+)</name>
        <dbReference type="ChEBI" id="CHEBI:18420"/>
    </ligand>
</feature>
<evidence type="ECO:0000256" key="18">
    <source>
        <dbReference type="PIRSR" id="PIRSR603561-2"/>
    </source>
</evidence>
<dbReference type="PROSITE" id="PS51462">
    <property type="entry name" value="NUDIX"/>
    <property type="match status" value="1"/>
</dbReference>
<dbReference type="InterPro" id="IPR020476">
    <property type="entry name" value="Nudix_hydrolase"/>
</dbReference>
<dbReference type="InterPro" id="IPR003561">
    <property type="entry name" value="Mutator_MutT"/>
</dbReference>
<evidence type="ECO:0000313" key="20">
    <source>
        <dbReference type="EMBL" id="GGF86029.1"/>
    </source>
</evidence>
<evidence type="ECO:0000256" key="1">
    <source>
        <dbReference type="ARBA" id="ARBA00001946"/>
    </source>
</evidence>
<dbReference type="PRINTS" id="PR00502">
    <property type="entry name" value="NUDIXFAMILY"/>
</dbReference>
<evidence type="ECO:0000256" key="6">
    <source>
        <dbReference type="ARBA" id="ARBA00022763"/>
    </source>
</evidence>
<dbReference type="InterPro" id="IPR000086">
    <property type="entry name" value="NUDIX_hydrolase_dom"/>
</dbReference>
<feature type="binding site" evidence="17">
    <location>
        <position position="34"/>
    </location>
    <ligand>
        <name>8-oxo-dGTP</name>
        <dbReference type="ChEBI" id="CHEBI:77896"/>
    </ligand>
</feature>
<protein>
    <recommendedName>
        <fullName evidence="13">8-oxo-dGTP diphosphatase</fullName>
        <ecNumber evidence="12">3.6.1.55</ecNumber>
    </recommendedName>
    <alternativeName>
        <fullName evidence="16">7,8-dihydro-8-oxoguanine-triphosphatase</fullName>
    </alternativeName>
    <alternativeName>
        <fullName evidence="15">Mutator protein MutT</fullName>
    </alternativeName>
    <alternativeName>
        <fullName evidence="14">dGTP pyrophosphohydrolase</fullName>
    </alternativeName>
</protein>
<dbReference type="SUPFAM" id="SSF55811">
    <property type="entry name" value="Nudix"/>
    <property type="match status" value="1"/>
</dbReference>
<comment type="catalytic activity">
    <reaction evidence="10">
        <text>8-oxo-dGTP + H2O = 8-oxo-dGMP + diphosphate + H(+)</text>
        <dbReference type="Rhea" id="RHEA:31575"/>
        <dbReference type="ChEBI" id="CHEBI:15377"/>
        <dbReference type="ChEBI" id="CHEBI:15378"/>
        <dbReference type="ChEBI" id="CHEBI:33019"/>
        <dbReference type="ChEBI" id="CHEBI:63224"/>
        <dbReference type="ChEBI" id="CHEBI:77896"/>
        <dbReference type="EC" id="3.6.1.55"/>
    </reaction>
</comment>
<dbReference type="PANTHER" id="PTHR47707">
    <property type="entry name" value="8-OXO-DGTP DIPHOSPHATASE"/>
    <property type="match status" value="1"/>
</dbReference>
<evidence type="ECO:0000256" key="3">
    <source>
        <dbReference type="ARBA" id="ARBA00022457"/>
    </source>
</evidence>
<dbReference type="GO" id="GO:0035539">
    <property type="term" value="F:8-oxo-7,8-dihydrodeoxyguanosine triphosphate pyrophosphatase activity"/>
    <property type="evidence" value="ECO:0007669"/>
    <property type="project" value="UniProtKB-EC"/>
</dbReference>
<dbReference type="GO" id="GO:0006281">
    <property type="term" value="P:DNA repair"/>
    <property type="evidence" value="ECO:0007669"/>
    <property type="project" value="UniProtKB-KW"/>
</dbReference>
<dbReference type="NCBIfam" id="TIGR00586">
    <property type="entry name" value="mutt"/>
    <property type="match status" value="1"/>
</dbReference>
<comment type="cofactor">
    <cofactor evidence="1 18">
        <name>Mg(2+)</name>
        <dbReference type="ChEBI" id="CHEBI:18420"/>
    </cofactor>
</comment>
<feature type="binding site" evidence="17">
    <location>
        <position position="125"/>
    </location>
    <ligand>
        <name>8-oxo-dGTP</name>
        <dbReference type="ChEBI" id="CHEBI:77896"/>
    </ligand>
</feature>
<evidence type="ECO:0000256" key="5">
    <source>
        <dbReference type="ARBA" id="ARBA00022723"/>
    </source>
</evidence>
<evidence type="ECO:0000256" key="2">
    <source>
        <dbReference type="ARBA" id="ARBA00005582"/>
    </source>
</evidence>
<keyword evidence="6" id="KW-0227">DNA damage</keyword>
<feature type="domain" description="Nudix hydrolase" evidence="19">
    <location>
        <begin position="7"/>
        <end position="134"/>
    </location>
</feature>
<organism evidence="20 21">
    <name type="scientific">Marinicella pacifica</name>
    <dbReference type="NCBI Taxonomy" id="1171543"/>
    <lineage>
        <taxon>Bacteria</taxon>
        <taxon>Pseudomonadati</taxon>
        <taxon>Pseudomonadota</taxon>
        <taxon>Gammaproteobacteria</taxon>
        <taxon>Lysobacterales</taxon>
        <taxon>Marinicellaceae</taxon>
        <taxon>Marinicella</taxon>
    </lineage>
</organism>
<dbReference type="Proteomes" id="UP000605253">
    <property type="component" value="Unassembled WGS sequence"/>
</dbReference>
<feature type="binding site" evidence="17">
    <location>
        <begin position="40"/>
        <end position="43"/>
    </location>
    <ligand>
        <name>8-oxo-dGTP</name>
        <dbReference type="ChEBI" id="CHEBI:77896"/>
    </ligand>
</feature>
<comment type="catalytic activity">
    <reaction evidence="11">
        <text>8-oxo-GTP + H2O = 8-oxo-GMP + diphosphate + H(+)</text>
        <dbReference type="Rhea" id="RHEA:67616"/>
        <dbReference type="ChEBI" id="CHEBI:15377"/>
        <dbReference type="ChEBI" id="CHEBI:15378"/>
        <dbReference type="ChEBI" id="CHEBI:33019"/>
        <dbReference type="ChEBI" id="CHEBI:143553"/>
        <dbReference type="ChEBI" id="CHEBI:145694"/>
    </reaction>
</comment>
<reference evidence="20" key="2">
    <citation type="submission" date="2020-09" db="EMBL/GenBank/DDBJ databases">
        <authorList>
            <person name="Sun Q."/>
            <person name="Zhou Y."/>
        </authorList>
    </citation>
    <scope>NUCLEOTIDE SEQUENCE</scope>
    <source>
        <strain evidence="20">CGMCC 1.12181</strain>
    </source>
</reference>
<dbReference type="GO" id="GO:0046872">
    <property type="term" value="F:metal ion binding"/>
    <property type="evidence" value="ECO:0007669"/>
    <property type="project" value="UniProtKB-KW"/>
</dbReference>
<keyword evidence="5 18" id="KW-0479">Metal-binding</keyword>
<evidence type="ECO:0000256" key="7">
    <source>
        <dbReference type="ARBA" id="ARBA00022801"/>
    </source>
</evidence>
<keyword evidence="9" id="KW-0234">DNA repair</keyword>
<evidence type="ECO:0000313" key="21">
    <source>
        <dbReference type="Proteomes" id="UP000605253"/>
    </source>
</evidence>
<feature type="binding site" evidence="18">
    <location>
        <position position="63"/>
    </location>
    <ligand>
        <name>Mg(2+)</name>
        <dbReference type="ChEBI" id="CHEBI:18420"/>
    </ligand>
</feature>